<dbReference type="AlphaFoldDB" id="F1DB72"/>
<dbReference type="EMBL" id="HQ729968">
    <property type="protein sequence ID" value="ADY18401.1"/>
    <property type="molecule type" value="mRNA"/>
</dbReference>
<dbReference type="GO" id="GO:0005840">
    <property type="term" value="C:ribosome"/>
    <property type="evidence" value="ECO:0007669"/>
    <property type="project" value="UniProtKB-KW"/>
</dbReference>
<name>F1DB72_GLYTI</name>
<dbReference type="InterPro" id="IPR000626">
    <property type="entry name" value="Ubiquitin-like_dom"/>
</dbReference>
<feature type="non-terminal residue" evidence="2">
    <location>
        <position position="1"/>
    </location>
</feature>
<dbReference type="Pfam" id="PF00240">
    <property type="entry name" value="ubiquitin"/>
    <property type="match status" value="1"/>
</dbReference>
<dbReference type="SMART" id="SM00213">
    <property type="entry name" value="UBQ"/>
    <property type="match status" value="1"/>
</dbReference>
<evidence type="ECO:0000313" key="2">
    <source>
        <dbReference type="EMBL" id="ADY18401.1"/>
    </source>
</evidence>
<dbReference type="PROSITE" id="PS50053">
    <property type="entry name" value="UBIQUITIN_2"/>
    <property type="match status" value="1"/>
</dbReference>
<dbReference type="Gene3D" id="3.10.20.90">
    <property type="entry name" value="Phosphatidylinositol 3-kinase Catalytic Subunit, Chain A, domain 1"/>
    <property type="match status" value="1"/>
</dbReference>
<dbReference type="InterPro" id="IPR029071">
    <property type="entry name" value="Ubiquitin-like_domsf"/>
</dbReference>
<proteinExistence type="evidence at transcript level"/>
<feature type="domain" description="Ubiquitin-like" evidence="1">
    <location>
        <begin position="1"/>
        <end position="55"/>
    </location>
</feature>
<keyword evidence="2" id="KW-0689">Ribosomal protein</keyword>
<accession>F1DB72</accession>
<evidence type="ECO:0000259" key="1">
    <source>
        <dbReference type="PROSITE" id="PS50053"/>
    </source>
</evidence>
<keyword evidence="2" id="KW-0687">Ribonucleoprotein</keyword>
<feature type="non-terminal residue" evidence="2">
    <location>
        <position position="68"/>
    </location>
</feature>
<protein>
    <submittedName>
        <fullName evidence="2">Ribosomal protein rps30</fullName>
    </submittedName>
</protein>
<dbReference type="SUPFAM" id="SSF54236">
    <property type="entry name" value="Ubiquitin-like"/>
    <property type="match status" value="1"/>
</dbReference>
<sequence length="68" mass="7526">LFIRAEDTHTFEVTGEESVYDVKLAICESEGLPMDDLALYCAGSPLSDEMLLRECASDLSTVDVELRL</sequence>
<reference evidence="2" key="1">
    <citation type="journal article" date="2011" name="Nature">
        <title>Phylogenomic analyses unravel annelid evolution.</title>
        <authorList>
            <person name="Struck T.H."/>
            <person name="Paul C."/>
            <person name="Hill N."/>
            <person name="Hartmann S."/>
            <person name="Hoesel C."/>
            <person name="Kube M."/>
            <person name="Lieb B."/>
            <person name="Meyer A."/>
            <person name="Tiedemann R."/>
            <person name="Purschke G."/>
            <person name="Bleidorn C."/>
        </authorList>
    </citation>
    <scope>NUCLEOTIDE SEQUENCE</scope>
</reference>
<organism evidence="2">
    <name type="scientific">Glycera tridactyla</name>
    <name type="common">Glycerine worm</name>
    <name type="synonym">Glycera convoluta</name>
    <dbReference type="NCBI Taxonomy" id="104710"/>
    <lineage>
        <taxon>Eukaryota</taxon>
        <taxon>Metazoa</taxon>
        <taxon>Spiralia</taxon>
        <taxon>Lophotrochozoa</taxon>
        <taxon>Annelida</taxon>
        <taxon>Polychaeta</taxon>
        <taxon>Errantia</taxon>
        <taxon>Phyllodocida</taxon>
        <taxon>Glyceridae</taxon>
        <taxon>Glycera</taxon>
    </lineage>
</organism>